<dbReference type="AlphaFoldDB" id="A0A183UB25"/>
<dbReference type="EMBL" id="UYWY01019382">
    <property type="protein sequence ID" value="VDM36906.1"/>
    <property type="molecule type" value="Genomic_DNA"/>
</dbReference>
<keyword evidence="1" id="KW-0175">Coiled coil</keyword>
<organism evidence="4 5">
    <name type="scientific">Toxocara canis</name>
    <name type="common">Canine roundworm</name>
    <dbReference type="NCBI Taxonomy" id="6265"/>
    <lineage>
        <taxon>Eukaryota</taxon>
        <taxon>Metazoa</taxon>
        <taxon>Ecdysozoa</taxon>
        <taxon>Nematoda</taxon>
        <taxon>Chromadorea</taxon>
        <taxon>Rhabditida</taxon>
        <taxon>Spirurina</taxon>
        <taxon>Ascaridomorpha</taxon>
        <taxon>Ascaridoidea</taxon>
        <taxon>Toxocaridae</taxon>
        <taxon>Toxocara</taxon>
    </lineage>
</organism>
<dbReference type="Proteomes" id="UP000050794">
    <property type="component" value="Unassembled WGS sequence"/>
</dbReference>
<keyword evidence="4" id="KW-1185">Reference proteome</keyword>
<name>A0A183UB25_TOXCA</name>
<proteinExistence type="predicted"/>
<evidence type="ECO:0000256" key="1">
    <source>
        <dbReference type="SAM" id="Coils"/>
    </source>
</evidence>
<feature type="compositionally biased region" description="Basic and acidic residues" evidence="2">
    <location>
        <begin position="189"/>
        <end position="199"/>
    </location>
</feature>
<evidence type="ECO:0000313" key="4">
    <source>
        <dbReference type="Proteomes" id="UP000050794"/>
    </source>
</evidence>
<feature type="region of interest" description="Disordered" evidence="2">
    <location>
        <begin position="92"/>
        <end position="202"/>
    </location>
</feature>
<feature type="coiled-coil region" evidence="1">
    <location>
        <begin position="307"/>
        <end position="376"/>
    </location>
</feature>
<evidence type="ECO:0000256" key="2">
    <source>
        <dbReference type="SAM" id="MobiDB-lite"/>
    </source>
</evidence>
<feature type="compositionally biased region" description="Polar residues" evidence="2">
    <location>
        <begin position="151"/>
        <end position="163"/>
    </location>
</feature>
<evidence type="ECO:0000313" key="3">
    <source>
        <dbReference type="EMBL" id="VDM36906.1"/>
    </source>
</evidence>
<feature type="region of interest" description="Disordered" evidence="2">
    <location>
        <begin position="218"/>
        <end position="269"/>
    </location>
</feature>
<evidence type="ECO:0000313" key="5">
    <source>
        <dbReference type="WBParaSite" id="TCNE_0000569501-mRNA-1"/>
    </source>
</evidence>
<accession>A0A183UB25</accession>
<reference evidence="3 4" key="2">
    <citation type="submission" date="2018-11" db="EMBL/GenBank/DDBJ databases">
        <authorList>
            <consortium name="Pathogen Informatics"/>
        </authorList>
    </citation>
    <scope>NUCLEOTIDE SEQUENCE [LARGE SCALE GENOMIC DNA]</scope>
</reference>
<sequence>MLNAAFAFAEKELAKQHIAVDETLRTYEGRRVKVSNAIMLLLKAQFGLKPSFTIYRRLCAIKNADEYNGERMDRQNFKHTLRALKLKVEKMEQNQHACDAKSEISAGGEKEAERIRSSQRKRSAKRVVTPSPELSPASLKSRPQRTRRSIKMTSFTNVESLSGSEDADGSPPAVARVEPPSGDQNVDGSPKKPASDLKNNRFQTHTCTATPAILTQSKTESLIVKGTKGAMPRGRPRKRIKEEEMPQQVDDPQPPNNKRSVSRKVSPQQIGEANKAVVQKMFQLLTPQAPMKQAIIRGSESGRERRMQSLLKERQQDAAARRELEKRVNELQKVVNGLEQAKKDCEAELDLVKAQLDTAQTEIRRLNSINAELSKQEVAIKRNGEYTEELKACICHLKRAGVPDAKCGEVIISVGVLLGRKVVE</sequence>
<feature type="compositionally biased region" description="Polar residues" evidence="2">
    <location>
        <begin position="256"/>
        <end position="269"/>
    </location>
</feature>
<gene>
    <name evidence="3" type="ORF">TCNE_LOCUS5695</name>
</gene>
<dbReference type="WBParaSite" id="TCNE_0000569501-mRNA-1">
    <property type="protein sequence ID" value="TCNE_0000569501-mRNA-1"/>
    <property type="gene ID" value="TCNE_0000569501"/>
</dbReference>
<protein>
    <submittedName>
        <fullName evidence="5">C2H2-type domain-containing protein</fullName>
    </submittedName>
</protein>
<reference evidence="5" key="1">
    <citation type="submission" date="2016-06" db="UniProtKB">
        <authorList>
            <consortium name="WormBaseParasite"/>
        </authorList>
    </citation>
    <scope>IDENTIFICATION</scope>
</reference>
<feature type="compositionally biased region" description="Basic and acidic residues" evidence="2">
    <location>
        <begin position="92"/>
        <end position="116"/>
    </location>
</feature>